<sequence>MLTKQRPTGCRKSINTSLHQTQSDSNLLTSIFHDWLVGHDSVSAAAY</sequence>
<evidence type="ECO:0000313" key="2">
    <source>
        <dbReference type="Proteomes" id="UP000234289"/>
    </source>
</evidence>
<organism evidence="1 2">
    <name type="scientific">Brevibacterium aurantiacum</name>
    <dbReference type="NCBI Taxonomy" id="273384"/>
    <lineage>
        <taxon>Bacteria</taxon>
        <taxon>Bacillati</taxon>
        <taxon>Actinomycetota</taxon>
        <taxon>Actinomycetes</taxon>
        <taxon>Micrococcales</taxon>
        <taxon>Brevibacteriaceae</taxon>
        <taxon>Brevibacterium</taxon>
    </lineage>
</organism>
<dbReference type="AlphaFoldDB" id="A0A2H1KQA5"/>
<evidence type="ECO:0000313" key="1">
    <source>
        <dbReference type="EMBL" id="SMY01819.1"/>
    </source>
</evidence>
<gene>
    <name evidence="1" type="ORF">BAUR920_03456</name>
</gene>
<name>A0A2H1KQA5_BREAU</name>
<dbReference type="EMBL" id="FXZG01000033">
    <property type="protein sequence ID" value="SMY01819.1"/>
    <property type="molecule type" value="Genomic_DNA"/>
</dbReference>
<protein>
    <submittedName>
        <fullName evidence="1">Uncharacterized protein</fullName>
    </submittedName>
</protein>
<accession>A0A2H1KQA5</accession>
<proteinExistence type="predicted"/>
<dbReference type="Proteomes" id="UP000234289">
    <property type="component" value="Unassembled WGS sequence"/>
</dbReference>
<reference evidence="2" key="1">
    <citation type="submission" date="2017-03" db="EMBL/GenBank/DDBJ databases">
        <authorList>
            <person name="Monnet C."/>
        </authorList>
    </citation>
    <scope>NUCLEOTIDE SEQUENCE [LARGE SCALE GENOMIC DNA]</scope>
    <source>
        <strain evidence="2">CNRZ 920</strain>
    </source>
</reference>